<dbReference type="NCBIfam" id="TIGR02364">
    <property type="entry name" value="dha_pts"/>
    <property type="match status" value="1"/>
</dbReference>
<organism evidence="7 8">
    <name type="scientific">Globicatella sulfidifaciens</name>
    <dbReference type="NCBI Taxonomy" id="136093"/>
    <lineage>
        <taxon>Bacteria</taxon>
        <taxon>Bacillati</taxon>
        <taxon>Bacillota</taxon>
        <taxon>Bacilli</taxon>
        <taxon>Lactobacillales</taxon>
        <taxon>Aerococcaceae</taxon>
        <taxon>Globicatella</taxon>
    </lineage>
</organism>
<dbReference type="GO" id="GO:0047324">
    <property type="term" value="F:phosphoenolpyruvate-glycerone phosphotransferase activity"/>
    <property type="evidence" value="ECO:0007669"/>
    <property type="project" value="UniProtKB-EC"/>
</dbReference>
<evidence type="ECO:0000313" key="7">
    <source>
        <dbReference type="EMBL" id="NLJ18499.1"/>
    </source>
</evidence>
<comment type="catalytic activity">
    <reaction evidence="1">
        <text>dihydroxyacetone + phosphoenolpyruvate = dihydroxyacetone phosphate + pyruvate</text>
        <dbReference type="Rhea" id="RHEA:18381"/>
        <dbReference type="ChEBI" id="CHEBI:15361"/>
        <dbReference type="ChEBI" id="CHEBI:16016"/>
        <dbReference type="ChEBI" id="CHEBI:57642"/>
        <dbReference type="ChEBI" id="CHEBI:58702"/>
        <dbReference type="EC" id="2.7.1.121"/>
    </reaction>
</comment>
<dbReference type="GO" id="GO:0016020">
    <property type="term" value="C:membrane"/>
    <property type="evidence" value="ECO:0007669"/>
    <property type="project" value="InterPro"/>
</dbReference>
<dbReference type="InterPro" id="IPR012844">
    <property type="entry name" value="DhaM_N"/>
</dbReference>
<proteinExistence type="predicted"/>
<dbReference type="Gene3D" id="3.40.50.510">
    <property type="entry name" value="Phosphotransferase system, mannose-type IIA component"/>
    <property type="match status" value="1"/>
</dbReference>
<dbReference type="InterPro" id="IPR036662">
    <property type="entry name" value="PTS_EIIA_man-typ_sf"/>
</dbReference>
<evidence type="ECO:0000256" key="4">
    <source>
        <dbReference type="ARBA" id="ARBA00022679"/>
    </source>
</evidence>
<dbReference type="GO" id="GO:0019563">
    <property type="term" value="P:glycerol catabolic process"/>
    <property type="evidence" value="ECO:0007669"/>
    <property type="project" value="InterPro"/>
</dbReference>
<dbReference type="AlphaFoldDB" id="A0A7X8C486"/>
<evidence type="ECO:0000256" key="1">
    <source>
        <dbReference type="ARBA" id="ARBA00001113"/>
    </source>
</evidence>
<dbReference type="EC" id="2.7.1.121" evidence="3"/>
<keyword evidence="7" id="KW-0418">Kinase</keyword>
<dbReference type="PROSITE" id="PS51096">
    <property type="entry name" value="PTS_EIIA_TYPE_4"/>
    <property type="match status" value="1"/>
</dbReference>
<feature type="domain" description="PTS EIIA type-4" evidence="6">
    <location>
        <begin position="3"/>
        <end position="124"/>
    </location>
</feature>
<dbReference type="GO" id="GO:0009401">
    <property type="term" value="P:phosphoenolpyruvate-dependent sugar phosphotransferase system"/>
    <property type="evidence" value="ECO:0007669"/>
    <property type="project" value="InterPro"/>
</dbReference>
<evidence type="ECO:0000256" key="3">
    <source>
        <dbReference type="ARBA" id="ARBA00012095"/>
    </source>
</evidence>
<dbReference type="InterPro" id="IPR004701">
    <property type="entry name" value="PTS_EIIA_man-typ"/>
</dbReference>
<evidence type="ECO:0000256" key="2">
    <source>
        <dbReference type="ARBA" id="ARBA00002788"/>
    </source>
</evidence>
<dbReference type="RefSeq" id="WP_276648411.1">
    <property type="nucleotide sequence ID" value="NZ_JAAYSM010000208.1"/>
</dbReference>
<protein>
    <recommendedName>
        <fullName evidence="3">phosphoenolpyruvate--glycerone phosphotransferase</fullName>
        <ecNumber evidence="3">2.7.1.121</ecNumber>
    </recommendedName>
</protein>
<dbReference type="PANTHER" id="PTHR38594">
    <property type="entry name" value="PEP-DEPENDENT DIHYDROXYACETONE KINASE, PHOSPHORYL DONOR SUBUNIT DHAM"/>
    <property type="match status" value="1"/>
</dbReference>
<dbReference type="EMBL" id="JAAYSM010000208">
    <property type="protein sequence ID" value="NLJ18499.1"/>
    <property type="molecule type" value="Genomic_DNA"/>
</dbReference>
<dbReference type="PANTHER" id="PTHR38594:SF1">
    <property type="entry name" value="PEP-DEPENDENT DIHYDROXYACETONE KINASE, PHOSPHORYL DONOR SUBUNIT DHAM"/>
    <property type="match status" value="1"/>
</dbReference>
<name>A0A7X8C486_9LACT</name>
<dbReference type="Pfam" id="PF03610">
    <property type="entry name" value="EIIA-man"/>
    <property type="match status" value="1"/>
</dbReference>
<gene>
    <name evidence="7" type="ORF">GX355_06520</name>
</gene>
<dbReference type="SUPFAM" id="SSF53062">
    <property type="entry name" value="PTS system fructose IIA component-like"/>
    <property type="match status" value="1"/>
</dbReference>
<dbReference type="InterPro" id="IPR039643">
    <property type="entry name" value="DhaM"/>
</dbReference>
<dbReference type="Proteomes" id="UP000541058">
    <property type="component" value="Unassembled WGS sequence"/>
</dbReference>
<reference evidence="7 8" key="1">
    <citation type="journal article" date="2020" name="Biotechnol. Biofuels">
        <title>New insights from the biogas microbiome by comprehensive genome-resolved metagenomics of nearly 1600 species originating from multiple anaerobic digesters.</title>
        <authorList>
            <person name="Campanaro S."/>
            <person name="Treu L."/>
            <person name="Rodriguez-R L.M."/>
            <person name="Kovalovszki A."/>
            <person name="Ziels R.M."/>
            <person name="Maus I."/>
            <person name="Zhu X."/>
            <person name="Kougias P.G."/>
            <person name="Basile A."/>
            <person name="Luo G."/>
            <person name="Schluter A."/>
            <person name="Konstantinidis K.T."/>
            <person name="Angelidaki I."/>
        </authorList>
    </citation>
    <scope>NUCLEOTIDE SEQUENCE [LARGE SCALE GENOMIC DNA]</scope>
    <source>
        <strain evidence="7">AS23ysBPME_34</strain>
    </source>
</reference>
<accession>A0A7X8C486</accession>
<comment type="caution">
    <text evidence="7">The sequence shown here is derived from an EMBL/GenBank/DDBJ whole genome shotgun (WGS) entry which is preliminary data.</text>
</comment>
<keyword evidence="4 7" id="KW-0808">Transferase</keyword>
<comment type="function">
    <text evidence="2">Component of the dihydroxyacetone kinase complex, which is responsible for the phosphoenolpyruvate (PEP)-dependent phosphorylation of dihydroxyacetone. DhaM serves as the phosphoryl donor. Is phosphorylated by phosphoenolpyruvate in an EI- and HPr-dependent reaction, and a phosphorelay system on histidine residues finally leads to phosphoryl transfer to DhaL and dihydroxyacetone.</text>
</comment>
<evidence type="ECO:0000259" key="6">
    <source>
        <dbReference type="PROSITE" id="PS51096"/>
    </source>
</evidence>
<evidence type="ECO:0000313" key="8">
    <source>
        <dbReference type="Proteomes" id="UP000541058"/>
    </source>
</evidence>
<comment type="subunit">
    <text evidence="5">Homodimer. The dihydroxyacetone kinase complex is composed of a homodimer of DhaM, a homodimer of DhaK and the subunit DhaL.</text>
</comment>
<evidence type="ECO:0000256" key="5">
    <source>
        <dbReference type="ARBA" id="ARBA00046577"/>
    </source>
</evidence>
<sequence length="124" mass="13438">MAEYGIVIVSHSFNLAQGVYDLISEVSKDINVTCIGGTEDKTIGTDFNLVLNAIETNASDHLLAFFDLGSARMNLELAMDMSEKDITIFQVPIVEGAYTASALLQAGAPIESIKEQLKELEIVK</sequence>